<protein>
    <submittedName>
        <fullName evidence="4">Decarbamoylnovobiocin carbamoyltransferase</fullName>
        <ecNumber evidence="4">2.1.3.12</ecNumber>
    </submittedName>
</protein>
<evidence type="ECO:0000256" key="1">
    <source>
        <dbReference type="ARBA" id="ARBA00006129"/>
    </source>
</evidence>
<evidence type="ECO:0000259" key="3">
    <source>
        <dbReference type="Pfam" id="PF16861"/>
    </source>
</evidence>
<accession>A0A518BIC1</accession>
<dbReference type="RefSeq" id="WP_419192267.1">
    <property type="nucleotide sequence ID" value="NZ_CP036287.1"/>
</dbReference>
<dbReference type="Pfam" id="PF02543">
    <property type="entry name" value="Carbam_trans_N"/>
    <property type="match status" value="1"/>
</dbReference>
<evidence type="ECO:0000259" key="2">
    <source>
        <dbReference type="Pfam" id="PF02543"/>
    </source>
</evidence>
<name>A0A518BIC1_9BACT</name>
<keyword evidence="4" id="KW-0808">Transferase</keyword>
<dbReference type="GO" id="GO:0016740">
    <property type="term" value="F:transferase activity"/>
    <property type="evidence" value="ECO:0007669"/>
    <property type="project" value="UniProtKB-KW"/>
</dbReference>
<keyword evidence="5" id="KW-1185">Reference proteome</keyword>
<dbReference type="InterPro" id="IPR051338">
    <property type="entry name" value="NodU/CmcH_Carbamoyltrnsfr"/>
</dbReference>
<evidence type="ECO:0000313" key="5">
    <source>
        <dbReference type="Proteomes" id="UP000316921"/>
    </source>
</evidence>
<dbReference type="EMBL" id="CP036287">
    <property type="protein sequence ID" value="QDU66730.1"/>
    <property type="molecule type" value="Genomic_DNA"/>
</dbReference>
<proteinExistence type="inferred from homology"/>
<gene>
    <name evidence="4" type="primary">novN_1</name>
    <name evidence="4" type="ORF">Pla133_18060</name>
</gene>
<dbReference type="CDD" id="cd24098">
    <property type="entry name" value="ASKHA_NBD_TobZ_N"/>
    <property type="match status" value="1"/>
</dbReference>
<comment type="similarity">
    <text evidence="1">Belongs to the NodU/CmcH family.</text>
</comment>
<reference evidence="4 5" key="1">
    <citation type="submission" date="2019-02" db="EMBL/GenBank/DDBJ databases">
        <title>Deep-cultivation of Planctomycetes and their phenomic and genomic characterization uncovers novel biology.</title>
        <authorList>
            <person name="Wiegand S."/>
            <person name="Jogler M."/>
            <person name="Boedeker C."/>
            <person name="Pinto D."/>
            <person name="Vollmers J."/>
            <person name="Rivas-Marin E."/>
            <person name="Kohn T."/>
            <person name="Peeters S.H."/>
            <person name="Heuer A."/>
            <person name="Rast P."/>
            <person name="Oberbeckmann S."/>
            <person name="Bunk B."/>
            <person name="Jeske O."/>
            <person name="Meyerdierks A."/>
            <person name="Storesund J.E."/>
            <person name="Kallscheuer N."/>
            <person name="Luecker S."/>
            <person name="Lage O.M."/>
            <person name="Pohl T."/>
            <person name="Merkel B.J."/>
            <person name="Hornburger P."/>
            <person name="Mueller R.-W."/>
            <person name="Bruemmer F."/>
            <person name="Labrenz M."/>
            <person name="Spormann A.M."/>
            <person name="Op den Camp H."/>
            <person name="Overmann J."/>
            <person name="Amann R."/>
            <person name="Jetten M.S.M."/>
            <person name="Mascher T."/>
            <person name="Medema M.H."/>
            <person name="Devos D.P."/>
            <person name="Kaster A.-K."/>
            <person name="Ovreas L."/>
            <person name="Rohde M."/>
            <person name="Galperin M.Y."/>
            <person name="Jogler C."/>
        </authorList>
    </citation>
    <scope>NUCLEOTIDE SEQUENCE [LARGE SCALE GENOMIC DNA]</scope>
    <source>
        <strain evidence="4 5">Pla133</strain>
    </source>
</reference>
<dbReference type="EC" id="2.1.3.12" evidence="4"/>
<dbReference type="PANTHER" id="PTHR34847">
    <property type="entry name" value="NODULATION PROTEIN U"/>
    <property type="match status" value="1"/>
</dbReference>
<dbReference type="InterPro" id="IPR038152">
    <property type="entry name" value="Carbam_trans_C_sf"/>
</dbReference>
<feature type="domain" description="Carbamoyltransferase" evidence="2">
    <location>
        <begin position="2"/>
        <end position="351"/>
    </location>
</feature>
<dbReference type="Gene3D" id="3.30.420.40">
    <property type="match status" value="2"/>
</dbReference>
<dbReference type="KEGG" id="pbap:Pla133_18060"/>
<dbReference type="Gene3D" id="3.90.870.20">
    <property type="entry name" value="Carbamoyltransferase, C-terminal domain"/>
    <property type="match status" value="1"/>
</dbReference>
<sequence>MKVLGLSSHFHDSAAALVIDGRPIAASQEERFSRRKGDSSLPIRAASFCLERGGIEATDLDAVVFYEKPFRKFYRIVSTSLANAPGGFRAFKGALHSWFESKLWIKSEIAKALGVPLDRVRFSDHHLSHAAAAFLTHDVPSAATLVVDGVGEWTSTTLGRLSRAEGAMVYDVFGSVDFPHSLGLLYSALTAFLGFRVNEGEYKVMGLAPYGQPRFVPELRQLIRHPDDGLFELDLRYFSHDRSVTRGWSAELERLLGPPRNPGRPLRLGREGTEFQRCADIAASLQVVLEEELLRLFERARELTGESVLCYAGGVALNCVANGKLAREGPFSRLLIHPASGDAGGALGAALAYCASHGIYRPAGAFSPFLGLDVSSAEFAGLTFDDSGSDSGSDSFQRTQSEDEFVEHVAQALADDEVVGWMQGGAEWGPRALGARSILARPDSPGQQRRLNRMVKHREDFRPFAPVVLDEWAEELFEGLCPGRELERHMLATVTTRKAWRGRLAAVTHVDGSARVQCLRPCDGPLLHRVLARFHALTGIPALVNTSFNDAGEPIVNSLDDGLRSARRCGLGLLAAYPHLVRPAKDPVPVPAESATLEPSA</sequence>
<dbReference type="InterPro" id="IPR003696">
    <property type="entry name" value="Carbtransf_dom"/>
</dbReference>
<evidence type="ECO:0000313" key="4">
    <source>
        <dbReference type="EMBL" id="QDU66730.1"/>
    </source>
</evidence>
<dbReference type="AlphaFoldDB" id="A0A518BIC1"/>
<dbReference type="SUPFAM" id="SSF53067">
    <property type="entry name" value="Actin-like ATPase domain"/>
    <property type="match status" value="1"/>
</dbReference>
<dbReference type="InterPro" id="IPR043129">
    <property type="entry name" value="ATPase_NBD"/>
</dbReference>
<organism evidence="4 5">
    <name type="scientific">Engelhardtia mirabilis</name>
    <dbReference type="NCBI Taxonomy" id="2528011"/>
    <lineage>
        <taxon>Bacteria</taxon>
        <taxon>Pseudomonadati</taxon>
        <taxon>Planctomycetota</taxon>
        <taxon>Planctomycetia</taxon>
        <taxon>Planctomycetia incertae sedis</taxon>
        <taxon>Engelhardtia</taxon>
    </lineage>
</organism>
<dbReference type="Pfam" id="PF16861">
    <property type="entry name" value="Carbam_trans_C"/>
    <property type="match status" value="1"/>
</dbReference>
<dbReference type="Proteomes" id="UP000316921">
    <property type="component" value="Chromosome"/>
</dbReference>
<feature type="domain" description="Carbamoyltransferase C-terminal" evidence="3">
    <location>
        <begin position="410"/>
        <end position="580"/>
    </location>
</feature>
<dbReference type="InterPro" id="IPR031730">
    <property type="entry name" value="Carbam_trans_C"/>
</dbReference>
<dbReference type="PANTHER" id="PTHR34847:SF1">
    <property type="entry name" value="NODULATION PROTEIN U"/>
    <property type="match status" value="1"/>
</dbReference>